<reference evidence="2 3" key="1">
    <citation type="submission" date="2024-04" db="EMBL/GenBank/DDBJ databases">
        <title>Phyllosticta paracitricarpa is synonymous to the EU quarantine fungus P. citricarpa based on phylogenomic analyses.</title>
        <authorList>
            <consortium name="Lawrence Berkeley National Laboratory"/>
            <person name="Van Ingen-Buijs V.A."/>
            <person name="Van Westerhoven A.C."/>
            <person name="Haridas S."/>
            <person name="Skiadas P."/>
            <person name="Martin F."/>
            <person name="Groenewald J.Z."/>
            <person name="Crous P.W."/>
            <person name="Seidl M.F."/>
        </authorList>
    </citation>
    <scope>NUCLEOTIDE SEQUENCE [LARGE SCALE GENOMIC DNA]</scope>
    <source>
        <strain evidence="2 3">CBS 122670</strain>
    </source>
</reference>
<name>A0ABR1L9G8_9PEZI</name>
<keyword evidence="3" id="KW-1185">Reference proteome</keyword>
<feature type="region of interest" description="Disordered" evidence="1">
    <location>
        <begin position="204"/>
        <end position="223"/>
    </location>
</feature>
<protein>
    <submittedName>
        <fullName evidence="2">Uncharacterized protein</fullName>
    </submittedName>
</protein>
<evidence type="ECO:0000313" key="2">
    <source>
        <dbReference type="EMBL" id="KAK7531884.1"/>
    </source>
</evidence>
<evidence type="ECO:0000313" key="3">
    <source>
        <dbReference type="Proteomes" id="UP001365128"/>
    </source>
</evidence>
<dbReference type="EMBL" id="JBBPDW010000052">
    <property type="protein sequence ID" value="KAK7531884.1"/>
    <property type="molecule type" value="Genomic_DNA"/>
</dbReference>
<proteinExistence type="predicted"/>
<sequence>MASTFAQTLRHASNSAAFISTEKPQCSTWDVRIGAIARWRAVGMSGVAGSGVLSRQHARRALHCYPSFVPFCLCASWTLRACYPLFTPLHWFLESCPLMDDVDALRHLEPSPSLQHPFARLTIVIAVVIVVTAVHNSWSQLTHMIGSPAQKHHADLSTRTLLIYALCTVRARMFCTSSLPACLSRTPTLRQGPQAVLSWVGADQGNGRAGPSSSSEHKRTSASRLLCHGAKQLRRWVCRMK</sequence>
<comment type="caution">
    <text evidence="2">The sequence shown here is derived from an EMBL/GenBank/DDBJ whole genome shotgun (WGS) entry which is preliminary data.</text>
</comment>
<dbReference type="Proteomes" id="UP001365128">
    <property type="component" value="Unassembled WGS sequence"/>
</dbReference>
<organism evidence="2 3">
    <name type="scientific">Phyllosticta citricarpa</name>
    <dbReference type="NCBI Taxonomy" id="55181"/>
    <lineage>
        <taxon>Eukaryota</taxon>
        <taxon>Fungi</taxon>
        <taxon>Dikarya</taxon>
        <taxon>Ascomycota</taxon>
        <taxon>Pezizomycotina</taxon>
        <taxon>Dothideomycetes</taxon>
        <taxon>Dothideomycetes incertae sedis</taxon>
        <taxon>Botryosphaeriales</taxon>
        <taxon>Phyllostictaceae</taxon>
        <taxon>Phyllosticta</taxon>
    </lineage>
</organism>
<gene>
    <name evidence="2" type="ORF">IWX46DRAFT_584999</name>
</gene>
<evidence type="ECO:0000256" key="1">
    <source>
        <dbReference type="SAM" id="MobiDB-lite"/>
    </source>
</evidence>
<accession>A0ABR1L9G8</accession>